<evidence type="ECO:0000313" key="1">
    <source>
        <dbReference type="EMBL" id="AGE60537.1"/>
    </source>
</evidence>
<dbReference type="EMBL" id="KC465900">
    <property type="protein sequence ID" value="AGE60537.1"/>
    <property type="molecule type" value="Genomic_DNA"/>
</dbReference>
<dbReference type="RefSeq" id="YP_007517767.1">
    <property type="nucleotide sequence ID" value="NC_020482.1"/>
</dbReference>
<evidence type="ECO:0000313" key="2">
    <source>
        <dbReference type="Proteomes" id="UP000011294"/>
    </source>
</evidence>
<sequence length="61" mass="6726">MATVNIVEGELPILETATSPKMFNHLGQALISAEKTFNDNKTDVKEYSIVVVTETIEDLIC</sequence>
<keyword evidence="2" id="KW-1185">Reference proteome</keyword>
<dbReference type="Proteomes" id="UP000011294">
    <property type="component" value="Genome"/>
</dbReference>
<reference evidence="1 2" key="1">
    <citation type="journal article" date="2013" name="Nature">
        <title>Abundant SAR11 viruses in the ocean.</title>
        <authorList>
            <person name="Zhao Y."/>
            <person name="Temperton B."/>
            <person name="Thrash J.C."/>
            <person name="Schwalbach M.S."/>
            <person name="Vergin K.L."/>
            <person name="Landry Z.C."/>
            <person name="Ellisman M."/>
            <person name="Deerinck T."/>
            <person name="Sullivan M.B."/>
            <person name="Giovannoni S.J."/>
        </authorList>
    </citation>
    <scope>NUCLEOTIDE SEQUENCE [LARGE SCALE GENOMIC DNA]</scope>
</reference>
<dbReference type="GeneID" id="14697489"/>
<name>M1I842_9CAUD</name>
<protein>
    <submittedName>
        <fullName evidence="1">Uncharacterized protein</fullName>
    </submittedName>
</protein>
<accession>M1I842</accession>
<dbReference type="KEGG" id="vg:14697489"/>
<proteinExistence type="predicted"/>
<organism evidence="1 2">
    <name type="scientific">Pelagibacter phage HTVC011P</name>
    <dbReference type="NCBI Taxonomy" id="1283078"/>
    <lineage>
        <taxon>Viruses</taxon>
        <taxon>Duplodnaviria</taxon>
        <taxon>Heunggongvirae</taxon>
        <taxon>Uroviricota</taxon>
        <taxon>Caudoviricetes</taxon>
        <taxon>Autographivirales</taxon>
        <taxon>Stopavirus</taxon>
        <taxon>Stopavirus HTVC011P</taxon>
    </lineage>
</organism>